<reference evidence="2 3" key="1">
    <citation type="submission" date="2019-02" db="EMBL/GenBank/DDBJ databases">
        <title>Pedobacter sp. RP-3-21 sp. nov., isolated from Arctic soil.</title>
        <authorList>
            <person name="Dahal R.H."/>
        </authorList>
    </citation>
    <scope>NUCLEOTIDE SEQUENCE [LARGE SCALE GENOMIC DNA]</scope>
    <source>
        <strain evidence="2 3">RP-3-21</strain>
    </source>
</reference>
<organism evidence="2 3">
    <name type="scientific">Pedobacter psychrodurus</name>
    <dbReference type="NCBI Taxonomy" id="2530456"/>
    <lineage>
        <taxon>Bacteria</taxon>
        <taxon>Pseudomonadati</taxon>
        <taxon>Bacteroidota</taxon>
        <taxon>Sphingobacteriia</taxon>
        <taxon>Sphingobacteriales</taxon>
        <taxon>Sphingobacteriaceae</taxon>
        <taxon>Pedobacter</taxon>
    </lineage>
</organism>
<dbReference type="Pfam" id="PF08818">
    <property type="entry name" value="DUF1801"/>
    <property type="match status" value="1"/>
</dbReference>
<keyword evidence="3" id="KW-1185">Reference proteome</keyword>
<dbReference type="EMBL" id="SJSO01000006">
    <property type="protein sequence ID" value="TCD27480.1"/>
    <property type="molecule type" value="Genomic_DNA"/>
</dbReference>
<accession>A0A4V2MR24</accession>
<dbReference type="RefSeq" id="WP_131529659.1">
    <property type="nucleotide sequence ID" value="NZ_SJSO01000006.1"/>
</dbReference>
<proteinExistence type="predicted"/>
<dbReference type="InterPro" id="IPR014922">
    <property type="entry name" value="YdhG-like"/>
</dbReference>
<dbReference type="Proteomes" id="UP000293925">
    <property type="component" value="Unassembled WGS sequence"/>
</dbReference>
<evidence type="ECO:0000259" key="1">
    <source>
        <dbReference type="Pfam" id="PF08818"/>
    </source>
</evidence>
<dbReference type="Gene3D" id="3.90.1150.200">
    <property type="match status" value="1"/>
</dbReference>
<dbReference type="OrthoDB" id="115213at2"/>
<name>A0A4V2MR24_9SPHI</name>
<dbReference type="SUPFAM" id="SSF159888">
    <property type="entry name" value="YdhG-like"/>
    <property type="match status" value="1"/>
</dbReference>
<feature type="domain" description="YdhG-like" evidence="1">
    <location>
        <begin position="21"/>
        <end position="110"/>
    </location>
</feature>
<evidence type="ECO:0000313" key="2">
    <source>
        <dbReference type="EMBL" id="TCD27480.1"/>
    </source>
</evidence>
<gene>
    <name evidence="2" type="ORF">EZ456_09825</name>
</gene>
<comment type="caution">
    <text evidence="2">The sequence shown here is derived from an EMBL/GenBank/DDBJ whole genome shotgun (WGS) entry which is preliminary data.</text>
</comment>
<dbReference type="AlphaFoldDB" id="A0A4V2MR24"/>
<sequence length="122" mass="13967">MEQPKPESIDQYIANFPVETQKLLQQVRETIHQAVPEAKEVISYGMPAFKQNTVLVYFAGYAKHIGFYPTGSGIEAFKDEFVDYKWSKGAVQFPLDKPLPVDLITKITKFKAVRDLEKTKKK</sequence>
<protein>
    <submittedName>
        <fullName evidence="2">DUF1801 domain-containing protein</fullName>
    </submittedName>
</protein>
<evidence type="ECO:0000313" key="3">
    <source>
        <dbReference type="Proteomes" id="UP000293925"/>
    </source>
</evidence>